<evidence type="ECO:0000313" key="1">
    <source>
        <dbReference type="EMBL" id="RNA37088.1"/>
    </source>
</evidence>
<protein>
    <submittedName>
        <fullName evidence="1">Uncharacterized protein</fullName>
    </submittedName>
</protein>
<dbReference type="AlphaFoldDB" id="A0A3M7SNH7"/>
<dbReference type="EMBL" id="REGN01001096">
    <property type="protein sequence ID" value="RNA37088.1"/>
    <property type="molecule type" value="Genomic_DNA"/>
</dbReference>
<keyword evidence="2" id="KW-1185">Reference proteome</keyword>
<accession>A0A3M7SNH7</accession>
<comment type="caution">
    <text evidence="1">The sequence shown here is derived from an EMBL/GenBank/DDBJ whole genome shotgun (WGS) entry which is preliminary data.</text>
</comment>
<organism evidence="1 2">
    <name type="scientific">Brachionus plicatilis</name>
    <name type="common">Marine rotifer</name>
    <name type="synonym">Brachionus muelleri</name>
    <dbReference type="NCBI Taxonomy" id="10195"/>
    <lineage>
        <taxon>Eukaryota</taxon>
        <taxon>Metazoa</taxon>
        <taxon>Spiralia</taxon>
        <taxon>Gnathifera</taxon>
        <taxon>Rotifera</taxon>
        <taxon>Eurotatoria</taxon>
        <taxon>Monogononta</taxon>
        <taxon>Pseudotrocha</taxon>
        <taxon>Ploima</taxon>
        <taxon>Brachionidae</taxon>
        <taxon>Brachionus</taxon>
    </lineage>
</organism>
<proteinExistence type="predicted"/>
<evidence type="ECO:0000313" key="2">
    <source>
        <dbReference type="Proteomes" id="UP000276133"/>
    </source>
</evidence>
<gene>
    <name evidence="1" type="ORF">BpHYR1_046211</name>
</gene>
<sequence>MNLKPILDIKSKLAMCIELSLIIRLTFFVLNNDYVIKFSQKNVIMSIMSRIVKTSFQNLEFLTNCGVFTNPLKFT</sequence>
<dbReference type="Proteomes" id="UP000276133">
    <property type="component" value="Unassembled WGS sequence"/>
</dbReference>
<name>A0A3M7SNH7_BRAPC</name>
<reference evidence="1 2" key="1">
    <citation type="journal article" date="2018" name="Sci. Rep.">
        <title>Genomic signatures of local adaptation to the degree of environmental predictability in rotifers.</title>
        <authorList>
            <person name="Franch-Gras L."/>
            <person name="Hahn C."/>
            <person name="Garcia-Roger E.M."/>
            <person name="Carmona M.J."/>
            <person name="Serra M."/>
            <person name="Gomez A."/>
        </authorList>
    </citation>
    <scope>NUCLEOTIDE SEQUENCE [LARGE SCALE GENOMIC DNA]</scope>
    <source>
        <strain evidence="1">HYR1</strain>
    </source>
</reference>